<evidence type="ECO:0000256" key="8">
    <source>
        <dbReference type="SAM" id="Phobius"/>
    </source>
</evidence>
<name>A0ABY8ENP4_MALFU</name>
<feature type="transmembrane region" description="Helical" evidence="8">
    <location>
        <begin position="100"/>
        <end position="122"/>
    </location>
</feature>
<proteinExistence type="inferred from homology"/>
<evidence type="ECO:0000313" key="10">
    <source>
        <dbReference type="Proteomes" id="UP000818624"/>
    </source>
</evidence>
<comment type="subcellular location">
    <subcellularLocation>
        <location evidence="1">Membrane</location>
    </subcellularLocation>
</comment>
<evidence type="ECO:0000256" key="5">
    <source>
        <dbReference type="ARBA" id="ARBA00022737"/>
    </source>
</evidence>
<keyword evidence="10" id="KW-1185">Reference proteome</keyword>
<keyword evidence="5" id="KW-0677">Repeat</keyword>
<evidence type="ECO:0000256" key="2">
    <source>
        <dbReference type="ARBA" id="ARBA00006375"/>
    </source>
</evidence>
<keyword evidence="6 8" id="KW-1133">Transmembrane helix</keyword>
<reference evidence="9 10" key="1">
    <citation type="journal article" date="2020" name="Elife">
        <title>Loss of centromere function drives karyotype evolution in closely related Malassezia species.</title>
        <authorList>
            <person name="Sankaranarayanan S.R."/>
            <person name="Ianiri G."/>
            <person name="Coelho M.A."/>
            <person name="Reza M.H."/>
            <person name="Thimmappa B.C."/>
            <person name="Ganguly P."/>
            <person name="Vadnala R.N."/>
            <person name="Sun S."/>
            <person name="Siddharthan R."/>
            <person name="Tellgren-Roth C."/>
            <person name="Dawson T.L."/>
            <person name="Heitman J."/>
            <person name="Sanyal K."/>
        </authorList>
    </citation>
    <scope>NUCLEOTIDE SEQUENCE [LARGE SCALE GENOMIC DNA]</scope>
    <source>
        <strain evidence="9">CBS14141</strain>
    </source>
</reference>
<dbReference type="Proteomes" id="UP000818624">
    <property type="component" value="Chromosome 2"/>
</dbReference>
<sequence length="372" mass="40685">MRSLKYAAIRAAKVVGLVVVVLALLLANASISVLTSFWLWMGYVRQCANYRPKGVALGGDGDGDDATTPKLGPDVPGVFAMISRTRKMEGWRGLYQGTTLAIAMNYLLAVVSLAVIVGIVLLSSHVHVAPAAAGWLYAAFLVVSWVGPVLLTLPLEVVLLRTMVYPHRLNWFEPRRAVKAVLTREELAQPWRLYALPGVFASMLVRDLLTNVFQMTPSVVMTSYRTDWAQVLLGAPERVAQVTAVRVALVVAWSVLTVACTVPIYVISVRLMTQRAAPYAVSGSDAPDTFMPRTVDPTMEPVISLRPCTEPLNEAESFYGAATVAPYRGMVDCVRKMVAEEGYESLARGVHFAALLVFWMNLGRMEQFAHVG</sequence>
<evidence type="ECO:0008006" key="11">
    <source>
        <dbReference type="Google" id="ProtNLM"/>
    </source>
</evidence>
<accession>A0ABY8ENP4</accession>
<dbReference type="EMBL" id="CP046235">
    <property type="protein sequence ID" value="WFD47144.1"/>
    <property type="molecule type" value="Genomic_DNA"/>
</dbReference>
<comment type="similarity">
    <text evidence="2">Belongs to the mitochondrial carrier (TC 2.A.29) family.</text>
</comment>
<evidence type="ECO:0000256" key="1">
    <source>
        <dbReference type="ARBA" id="ARBA00004370"/>
    </source>
</evidence>
<dbReference type="SUPFAM" id="SSF103506">
    <property type="entry name" value="Mitochondrial carrier"/>
    <property type="match status" value="1"/>
</dbReference>
<evidence type="ECO:0000313" key="9">
    <source>
        <dbReference type="EMBL" id="WFD47144.1"/>
    </source>
</evidence>
<feature type="transmembrane region" description="Helical" evidence="8">
    <location>
        <begin position="247"/>
        <end position="267"/>
    </location>
</feature>
<organism evidence="9 10">
    <name type="scientific">Malassezia furfur</name>
    <name type="common">Pityriasis versicolor infection agent</name>
    <name type="synonym">Pityrosporum furfur</name>
    <dbReference type="NCBI Taxonomy" id="55194"/>
    <lineage>
        <taxon>Eukaryota</taxon>
        <taxon>Fungi</taxon>
        <taxon>Dikarya</taxon>
        <taxon>Basidiomycota</taxon>
        <taxon>Ustilaginomycotina</taxon>
        <taxon>Malasseziomycetes</taxon>
        <taxon>Malasseziales</taxon>
        <taxon>Malasseziaceae</taxon>
        <taxon>Malassezia</taxon>
    </lineage>
</organism>
<dbReference type="PANTHER" id="PTHR45683">
    <property type="entry name" value="MITOCHONDRIAL NICOTINAMIDE ADENINE DINUCLEOTIDE TRANSPORTER 1-RELATED-RELATED"/>
    <property type="match status" value="1"/>
</dbReference>
<protein>
    <recommendedName>
        <fullName evidence="11">Mitochondrial carrier protein</fullName>
    </recommendedName>
</protein>
<dbReference type="InterPro" id="IPR044712">
    <property type="entry name" value="SLC25A32-like"/>
</dbReference>
<evidence type="ECO:0000256" key="6">
    <source>
        <dbReference type="ARBA" id="ARBA00022989"/>
    </source>
</evidence>
<evidence type="ECO:0000256" key="4">
    <source>
        <dbReference type="ARBA" id="ARBA00022692"/>
    </source>
</evidence>
<gene>
    <name evidence="9" type="ORF">GLX27_001792</name>
</gene>
<evidence type="ECO:0000256" key="3">
    <source>
        <dbReference type="ARBA" id="ARBA00022448"/>
    </source>
</evidence>
<feature type="transmembrane region" description="Helical" evidence="8">
    <location>
        <begin position="134"/>
        <end position="155"/>
    </location>
</feature>
<keyword evidence="3" id="KW-0813">Transport</keyword>
<keyword evidence="7 8" id="KW-0472">Membrane</keyword>
<evidence type="ECO:0000256" key="7">
    <source>
        <dbReference type="ARBA" id="ARBA00023136"/>
    </source>
</evidence>
<keyword evidence="4 8" id="KW-0812">Transmembrane</keyword>
<dbReference type="Gene3D" id="1.50.40.10">
    <property type="entry name" value="Mitochondrial carrier domain"/>
    <property type="match status" value="1"/>
</dbReference>
<dbReference type="InterPro" id="IPR023395">
    <property type="entry name" value="MCP_dom_sf"/>
</dbReference>